<dbReference type="Pfam" id="PF00544">
    <property type="entry name" value="Pectate_lyase_4"/>
    <property type="match status" value="1"/>
</dbReference>
<feature type="compositionally biased region" description="Polar residues" evidence="10">
    <location>
        <begin position="456"/>
        <end position="467"/>
    </location>
</feature>
<proteinExistence type="inferred from homology"/>
<dbReference type="InterPro" id="IPR002022">
    <property type="entry name" value="Pec_lyase"/>
</dbReference>
<dbReference type="GO" id="GO:0000272">
    <property type="term" value="P:polysaccharide catabolic process"/>
    <property type="evidence" value="ECO:0007669"/>
    <property type="project" value="UniProtKB-KW"/>
</dbReference>
<evidence type="ECO:0000256" key="9">
    <source>
        <dbReference type="RuleBase" id="RU361173"/>
    </source>
</evidence>
<dbReference type="SUPFAM" id="SSF51126">
    <property type="entry name" value="Pectin lyase-like"/>
    <property type="match status" value="1"/>
</dbReference>
<dbReference type="GO" id="GO:0030570">
    <property type="term" value="F:pectate lyase activity"/>
    <property type="evidence" value="ECO:0007669"/>
    <property type="project" value="InterPro"/>
</dbReference>
<dbReference type="SMART" id="SM00236">
    <property type="entry name" value="fCBD"/>
    <property type="match status" value="1"/>
</dbReference>
<dbReference type="PROSITE" id="PS51164">
    <property type="entry name" value="CBM1_2"/>
    <property type="match status" value="1"/>
</dbReference>
<keyword evidence="9" id="KW-0624">Polysaccharide degradation</keyword>
<keyword evidence="14" id="KW-1185">Reference proteome</keyword>
<evidence type="ECO:0000256" key="1">
    <source>
        <dbReference type="ARBA" id="ARBA00010980"/>
    </source>
</evidence>
<protein>
    <recommendedName>
        <fullName evidence="8">pectin lyase</fullName>
        <ecNumber evidence="8">4.2.2.10</ecNumber>
    </recommendedName>
</protein>
<feature type="signal peptide" evidence="11">
    <location>
        <begin position="1"/>
        <end position="18"/>
    </location>
</feature>
<reference evidence="13 14" key="1">
    <citation type="submission" date="2017-06" db="EMBL/GenBank/DDBJ databases">
        <title>Comparative genomic analysis of Ambrosia Fusariam Clade fungi.</title>
        <authorList>
            <person name="Stajich J.E."/>
            <person name="Carrillo J."/>
            <person name="Kijimoto T."/>
            <person name="Eskalen A."/>
            <person name="O'Donnell K."/>
            <person name="Kasson M."/>
        </authorList>
    </citation>
    <scope>NUCLEOTIDE SEQUENCE [LARGE SCALE GENOMIC DNA]</scope>
    <source>
        <strain evidence="13 14">NRRL62584</strain>
    </source>
</reference>
<gene>
    <name evidence="13" type="ORF">CEP54_009640</name>
</gene>
<evidence type="ECO:0000256" key="10">
    <source>
        <dbReference type="SAM" id="MobiDB-lite"/>
    </source>
</evidence>
<feature type="compositionally biased region" description="Acidic residues" evidence="10">
    <location>
        <begin position="431"/>
        <end position="442"/>
    </location>
</feature>
<dbReference type="EC" id="4.2.2.10" evidence="8"/>
<dbReference type="AlphaFoldDB" id="A0A428PPN0"/>
<evidence type="ECO:0000256" key="5">
    <source>
        <dbReference type="ARBA" id="ARBA00023239"/>
    </source>
</evidence>
<comment type="similarity">
    <text evidence="1 9">Belongs to the polysaccharide lyase 1 family.</text>
</comment>
<evidence type="ECO:0000313" key="13">
    <source>
        <dbReference type="EMBL" id="RSL54896.1"/>
    </source>
</evidence>
<dbReference type="Gene3D" id="2.160.20.10">
    <property type="entry name" value="Single-stranded right-handed beta-helix, Pectin lyase-like"/>
    <property type="match status" value="1"/>
</dbReference>
<feature type="compositionally biased region" description="Low complexity" evidence="10">
    <location>
        <begin position="443"/>
        <end position="455"/>
    </location>
</feature>
<dbReference type="GO" id="GO:0047490">
    <property type="term" value="F:pectin lyase activity"/>
    <property type="evidence" value="ECO:0007669"/>
    <property type="project" value="UniProtKB-EC"/>
</dbReference>
<comment type="caution">
    <text evidence="13">The sequence shown here is derived from an EMBL/GenBank/DDBJ whole genome shotgun (WGS) entry which is preliminary data.</text>
</comment>
<dbReference type="Pfam" id="PF00734">
    <property type="entry name" value="CBM_1"/>
    <property type="match status" value="1"/>
</dbReference>
<evidence type="ECO:0000256" key="11">
    <source>
        <dbReference type="SAM" id="SignalP"/>
    </source>
</evidence>
<dbReference type="GO" id="GO:0005576">
    <property type="term" value="C:extracellular region"/>
    <property type="evidence" value="ECO:0007669"/>
    <property type="project" value="UniProtKB-SubCell"/>
</dbReference>
<comment type="function">
    <text evidence="7">Pectinolytic enzymes consist of four classes of enzymes: pectin lyase, polygalacturonase, pectin methylesterase and rhamnogalacturonase. Among pectinolytic enzymes, pectin lyase is the most important in depolymerization of pectin, since it cleaves internal glycosidic bonds of highly methylated pectins.</text>
</comment>
<dbReference type="InterPro" id="IPR035971">
    <property type="entry name" value="CBD_sf"/>
</dbReference>
<dbReference type="InterPro" id="IPR011050">
    <property type="entry name" value="Pectin_lyase_fold/virulence"/>
</dbReference>
<keyword evidence="4" id="KW-0325">Glycoprotein</keyword>
<keyword evidence="3" id="KW-1015">Disulfide bond</keyword>
<feature type="region of interest" description="Disordered" evidence="10">
    <location>
        <begin position="386"/>
        <end position="468"/>
    </location>
</feature>
<dbReference type="GO" id="GO:0030248">
    <property type="term" value="F:cellulose binding"/>
    <property type="evidence" value="ECO:0007669"/>
    <property type="project" value="InterPro"/>
</dbReference>
<evidence type="ECO:0000256" key="4">
    <source>
        <dbReference type="ARBA" id="ARBA00023180"/>
    </source>
</evidence>
<dbReference type="PANTHER" id="PTHR31683">
    <property type="entry name" value="PECTATE LYASE 18-RELATED"/>
    <property type="match status" value="1"/>
</dbReference>
<dbReference type="InterPro" id="IPR045032">
    <property type="entry name" value="PEL"/>
</dbReference>
<evidence type="ECO:0000256" key="3">
    <source>
        <dbReference type="ARBA" id="ARBA00023157"/>
    </source>
</evidence>
<name>A0A428PPN0_9HYPO</name>
<evidence type="ECO:0000259" key="12">
    <source>
        <dbReference type="PROSITE" id="PS51164"/>
    </source>
</evidence>
<evidence type="ECO:0000313" key="14">
    <source>
        <dbReference type="Proteomes" id="UP000288168"/>
    </source>
</evidence>
<evidence type="ECO:0000256" key="8">
    <source>
        <dbReference type="ARBA" id="ARBA00039082"/>
    </source>
</evidence>
<organism evidence="13 14">
    <name type="scientific">Fusarium duplospermum</name>
    <dbReference type="NCBI Taxonomy" id="1325734"/>
    <lineage>
        <taxon>Eukaryota</taxon>
        <taxon>Fungi</taxon>
        <taxon>Dikarya</taxon>
        <taxon>Ascomycota</taxon>
        <taxon>Pezizomycotina</taxon>
        <taxon>Sordariomycetes</taxon>
        <taxon>Hypocreomycetidae</taxon>
        <taxon>Hypocreales</taxon>
        <taxon>Nectriaceae</taxon>
        <taxon>Fusarium</taxon>
        <taxon>Fusarium solani species complex</taxon>
    </lineage>
</organism>
<evidence type="ECO:0000256" key="7">
    <source>
        <dbReference type="ARBA" id="ARBA00037631"/>
    </source>
</evidence>
<feature type="compositionally biased region" description="Polar residues" evidence="10">
    <location>
        <begin position="387"/>
        <end position="397"/>
    </location>
</feature>
<accession>A0A428PPN0</accession>
<keyword evidence="5 9" id="KW-0456">Lyase</keyword>
<keyword evidence="9" id="KW-0964">Secreted</keyword>
<dbReference type="InterPro" id="IPR000254">
    <property type="entry name" value="CBD"/>
</dbReference>
<dbReference type="Proteomes" id="UP000288168">
    <property type="component" value="Unassembled WGS sequence"/>
</dbReference>
<feature type="compositionally biased region" description="Low complexity" evidence="10">
    <location>
        <begin position="415"/>
        <end position="430"/>
    </location>
</feature>
<feature type="domain" description="CBM1" evidence="12">
    <location>
        <begin position="466"/>
        <end position="502"/>
    </location>
</feature>
<dbReference type="STRING" id="1325734.A0A428PPN0"/>
<dbReference type="SUPFAM" id="SSF57180">
    <property type="entry name" value="Cellulose-binding domain"/>
    <property type="match status" value="1"/>
</dbReference>
<sequence>MLAQVASVLLAAASVAAAQSVVGTAYGFASGVTGGGAAAAATPSSVEQLAEWLSDDTERVIVIDKEYDFTGTTATDAGCDRISCSSSNGGQLYLGDLSCGGSDNTAVSSITYDTAGTSALPVGSNKSIIGTNGKGVLKGKGLSLQKGASNVIIQGIEFVDINPGIVWGGDALDLQGGNDGVWVDHCKFSLIGRMFVVSHYDGSRLTLSNNEFDGVTTTSASCNGNHYWTMMFIGEGDQVTLDKNYFHDVSGRAPKLGADGVTCTFQASNNLFSNMKGHAFDGYNGATALIEGNAFESVNTPITESGASVSTFFNVPDESAASSCESSLGRACAINSVDSSSGDWPSLSGSGALSTWSNLKEYLVEPVAASEVSSLVKGGAGPANLGAASSTDNTGSDATEESTAVVEEAEKTEDAPAAAATSEAAAPVETEAVETEPAEAEPAEAAPVESSPAETGSDNAGSDSGSEVAQWGQCGGLNWTGSTKCASGTSCVAHNDYYSQCVSSATRRMKRGLRAKY</sequence>
<keyword evidence="9" id="KW-0119">Carbohydrate metabolism</keyword>
<feature type="chain" id="PRO_5019283716" description="pectin lyase" evidence="11">
    <location>
        <begin position="19"/>
        <end position="517"/>
    </location>
</feature>
<dbReference type="OrthoDB" id="1637350at2759"/>
<keyword evidence="2 11" id="KW-0732">Signal</keyword>
<dbReference type="PROSITE" id="PS00562">
    <property type="entry name" value="CBM1_1"/>
    <property type="match status" value="1"/>
</dbReference>
<dbReference type="InterPro" id="IPR012334">
    <property type="entry name" value="Pectin_lyas_fold"/>
</dbReference>
<comment type="subcellular location">
    <subcellularLocation>
        <location evidence="9">Secreted</location>
    </subcellularLocation>
</comment>
<evidence type="ECO:0000256" key="6">
    <source>
        <dbReference type="ARBA" id="ARBA00036818"/>
    </source>
</evidence>
<dbReference type="EMBL" id="NKCI01000106">
    <property type="protein sequence ID" value="RSL54896.1"/>
    <property type="molecule type" value="Genomic_DNA"/>
</dbReference>
<dbReference type="SMART" id="SM00656">
    <property type="entry name" value="Amb_all"/>
    <property type="match status" value="1"/>
</dbReference>
<comment type="catalytic activity">
    <reaction evidence="6">
        <text>Eliminative cleavage of (1-&gt;4)-alpha-D-galacturonan methyl ester to give oligosaccharides with 4-deoxy-6-O-methyl-alpha-D-galact-4-enuronosyl groups at their non-reducing ends.</text>
        <dbReference type="EC" id="4.2.2.10"/>
    </reaction>
</comment>
<evidence type="ECO:0000256" key="2">
    <source>
        <dbReference type="ARBA" id="ARBA00022729"/>
    </source>
</evidence>
<dbReference type="PANTHER" id="PTHR31683:SF67">
    <property type="entry name" value="PECTIN LYASE F-RELATED"/>
    <property type="match status" value="1"/>
</dbReference>